<protein>
    <recommendedName>
        <fullName evidence="5">Antifreeze protein</fullName>
    </recommendedName>
</protein>
<feature type="compositionally biased region" description="Low complexity" evidence="1">
    <location>
        <begin position="98"/>
        <end position="110"/>
    </location>
</feature>
<feature type="compositionally biased region" description="Low complexity" evidence="1">
    <location>
        <begin position="59"/>
        <end position="68"/>
    </location>
</feature>
<proteinExistence type="predicted"/>
<dbReference type="Proteomes" id="UP001055156">
    <property type="component" value="Unassembled WGS sequence"/>
</dbReference>
<dbReference type="RefSeq" id="WP_238313535.1">
    <property type="nucleotide sequence ID" value="NZ_BPQV01000014.1"/>
</dbReference>
<feature type="region of interest" description="Disordered" evidence="1">
    <location>
        <begin position="23"/>
        <end position="127"/>
    </location>
</feature>
<sequence length="216" mass="23140">MSHGTGSVTALLVLLLGTLAASAQESGREARPGQGSWTDPPARTAAPDKSAESAKAAERAAPVAGARAPSSQERQRPGKVARQSPTPAASGLARPPRRATAQRTRTVKAAPAKARLTRVATRSRPPRREAGPVLVRDRAPARAVDGFAYGPAYPTPRDYPVMVGRRLEREGWEDERAHRIARARAAGFLVMRARTVRYPDGTVARSLRPVSVEDDF</sequence>
<evidence type="ECO:0000256" key="2">
    <source>
        <dbReference type="SAM" id="SignalP"/>
    </source>
</evidence>
<name>A0ABQ4TFM2_METOR</name>
<feature type="signal peptide" evidence="2">
    <location>
        <begin position="1"/>
        <end position="23"/>
    </location>
</feature>
<evidence type="ECO:0008006" key="5">
    <source>
        <dbReference type="Google" id="ProtNLM"/>
    </source>
</evidence>
<keyword evidence="2" id="KW-0732">Signal</keyword>
<organism evidence="3 4">
    <name type="scientific">Methylobacterium organophilum</name>
    <dbReference type="NCBI Taxonomy" id="410"/>
    <lineage>
        <taxon>Bacteria</taxon>
        <taxon>Pseudomonadati</taxon>
        <taxon>Pseudomonadota</taxon>
        <taxon>Alphaproteobacteria</taxon>
        <taxon>Hyphomicrobiales</taxon>
        <taxon>Methylobacteriaceae</taxon>
        <taxon>Methylobacterium</taxon>
    </lineage>
</organism>
<keyword evidence="4" id="KW-1185">Reference proteome</keyword>
<reference evidence="3" key="1">
    <citation type="journal article" date="2021" name="Front. Microbiol.">
        <title>Comprehensive Comparative Genomics and Phenotyping of Methylobacterium Species.</title>
        <authorList>
            <person name="Alessa O."/>
            <person name="Ogura Y."/>
            <person name="Fujitani Y."/>
            <person name="Takami H."/>
            <person name="Hayashi T."/>
            <person name="Sahin N."/>
            <person name="Tani A."/>
        </authorList>
    </citation>
    <scope>NUCLEOTIDE SEQUENCE</scope>
    <source>
        <strain evidence="3">NBRC 15689</strain>
    </source>
</reference>
<feature type="compositionally biased region" description="Basic and acidic residues" evidence="1">
    <location>
        <begin position="49"/>
        <end position="58"/>
    </location>
</feature>
<feature type="chain" id="PRO_5046537176" description="Antifreeze protein" evidence="2">
    <location>
        <begin position="24"/>
        <end position="216"/>
    </location>
</feature>
<accession>A0ABQ4TFM2</accession>
<dbReference type="EMBL" id="BPQV01000014">
    <property type="protein sequence ID" value="GJE29241.1"/>
    <property type="molecule type" value="Genomic_DNA"/>
</dbReference>
<evidence type="ECO:0000313" key="3">
    <source>
        <dbReference type="EMBL" id="GJE29241.1"/>
    </source>
</evidence>
<comment type="caution">
    <text evidence="3">The sequence shown here is derived from an EMBL/GenBank/DDBJ whole genome shotgun (WGS) entry which is preliminary data.</text>
</comment>
<evidence type="ECO:0000256" key="1">
    <source>
        <dbReference type="SAM" id="MobiDB-lite"/>
    </source>
</evidence>
<evidence type="ECO:0000313" key="4">
    <source>
        <dbReference type="Proteomes" id="UP001055156"/>
    </source>
</evidence>
<reference evidence="3" key="2">
    <citation type="submission" date="2021-08" db="EMBL/GenBank/DDBJ databases">
        <authorList>
            <person name="Tani A."/>
            <person name="Ola A."/>
            <person name="Ogura Y."/>
            <person name="Katsura K."/>
            <person name="Hayashi T."/>
        </authorList>
    </citation>
    <scope>NUCLEOTIDE SEQUENCE</scope>
    <source>
        <strain evidence="3">NBRC 15689</strain>
    </source>
</reference>
<gene>
    <name evidence="3" type="ORF">LKMONMHP_4120</name>
</gene>